<dbReference type="GO" id="GO:0015031">
    <property type="term" value="P:protein transport"/>
    <property type="evidence" value="ECO:0007669"/>
    <property type="project" value="UniProtKB-KW"/>
</dbReference>
<dbReference type="InterPro" id="IPR016024">
    <property type="entry name" value="ARM-type_fold"/>
</dbReference>
<name>A0AAV6I236_9ERIC</name>
<comment type="similarity">
    <text evidence="1">Belongs to the SDA1 family.</text>
</comment>
<feature type="compositionally biased region" description="Basic and acidic residues" evidence="2">
    <location>
        <begin position="615"/>
        <end position="633"/>
    </location>
</feature>
<evidence type="ECO:0000259" key="3">
    <source>
        <dbReference type="Pfam" id="PF08158"/>
    </source>
</evidence>
<keyword evidence="1" id="KW-0539">Nucleus</keyword>
<protein>
    <recommendedName>
        <fullName evidence="1">Protein SDA1</fullName>
    </recommendedName>
</protein>
<evidence type="ECO:0000313" key="6">
    <source>
        <dbReference type="Proteomes" id="UP000823749"/>
    </source>
</evidence>
<feature type="compositionally biased region" description="Low complexity" evidence="2">
    <location>
        <begin position="10"/>
        <end position="21"/>
    </location>
</feature>
<feature type="region of interest" description="Disordered" evidence="2">
    <location>
        <begin position="806"/>
        <end position="860"/>
    </location>
</feature>
<dbReference type="GO" id="GO:0005730">
    <property type="term" value="C:nucleolus"/>
    <property type="evidence" value="ECO:0007669"/>
    <property type="project" value="UniProtKB-SubCell"/>
</dbReference>
<gene>
    <name evidence="5" type="ORF">RHGRI_033352</name>
</gene>
<feature type="compositionally biased region" description="Acidic residues" evidence="2">
    <location>
        <begin position="549"/>
        <end position="581"/>
    </location>
</feature>
<feature type="compositionally biased region" description="Polar residues" evidence="2">
    <location>
        <begin position="312"/>
        <end position="324"/>
    </location>
</feature>
<feature type="region of interest" description="Disordered" evidence="2">
    <location>
        <begin position="1"/>
        <end position="21"/>
    </location>
</feature>
<keyword evidence="1" id="KW-0653">Protein transport</keyword>
<dbReference type="Proteomes" id="UP000823749">
    <property type="component" value="Chromosome 12"/>
</dbReference>
<organism evidence="5 6">
    <name type="scientific">Rhododendron griersonianum</name>
    <dbReference type="NCBI Taxonomy" id="479676"/>
    <lineage>
        <taxon>Eukaryota</taxon>
        <taxon>Viridiplantae</taxon>
        <taxon>Streptophyta</taxon>
        <taxon>Embryophyta</taxon>
        <taxon>Tracheophyta</taxon>
        <taxon>Spermatophyta</taxon>
        <taxon>Magnoliopsida</taxon>
        <taxon>eudicotyledons</taxon>
        <taxon>Gunneridae</taxon>
        <taxon>Pentapetalae</taxon>
        <taxon>asterids</taxon>
        <taxon>Ericales</taxon>
        <taxon>Ericaceae</taxon>
        <taxon>Ericoideae</taxon>
        <taxon>Rhodoreae</taxon>
        <taxon>Rhododendron</taxon>
    </lineage>
</organism>
<dbReference type="PANTHER" id="PTHR12730">
    <property type="entry name" value="HSDA/SDA1-RELATED"/>
    <property type="match status" value="1"/>
</dbReference>
<feature type="compositionally biased region" description="Acidic residues" evidence="2">
    <location>
        <begin position="504"/>
        <end position="522"/>
    </location>
</feature>
<dbReference type="Pfam" id="PF21638">
    <property type="entry name" value="SDA1_C"/>
    <property type="match status" value="1"/>
</dbReference>
<feature type="compositionally biased region" description="Polar residues" evidence="2">
    <location>
        <begin position="806"/>
        <end position="817"/>
    </location>
</feature>
<dbReference type="EMBL" id="JACTNZ010000012">
    <property type="protein sequence ID" value="KAG5520740.1"/>
    <property type="molecule type" value="Genomic_DNA"/>
</dbReference>
<dbReference type="SUPFAM" id="SSF48371">
    <property type="entry name" value="ARM repeat"/>
    <property type="match status" value="1"/>
</dbReference>
<sequence length="860" mass="95968">MPSTPRRVASSLSSSSSLSAEKLSLPSLQSKMKSDPEGYESELSLIYNQFNSSLDLFQQQAALNFTSISGIAADPAVAKDLGDRVTFLAHVTPFYPKQLAGFPTQLADFLRSAARTLPSGLRCHVAQALILLINRKIVDIGETLALFMELQTLGDRVLRKLAFSHVIHSIRRMNQKHKNDANNRALQNILFVMLQQEDEAKVKQSLITLCDLHRRKVWFDDRTANAICTACFHPSSRIMISALSFLLDYENIVEDEDSDGSSSEDDLATQQPHVLLNRESIYKAHHKGTTSSKKKKKAKLQRAIRSMKKQQRVSSEKSNPNYYSPLNHLKDAQVKMMMLKVIARTVGLHRLILLNFYPFLQKYVQPHQRDVTSLLAAAVQACHDMVPPDAVEPLFKQVVNQFVHDRSRTEAIAVGLNVVREICLRMPLLMTEDLLQDLVLYKKSHEKAVASAARSLVTLFREVCPSLLIKKDRGRPTDPKAKPKAFGETNVASNVPGLELLEHDGEDDDNDDEAGGSDDGEDSNEHGLGSSSEDDKELSAVKEDVGGGTDEDDVVNDALDVETEDENDDVSEDEDGGDDDGISIKNDSDMSDEEDVDADSGSDDDDEMDEEDEHEGSKGLHKLSDNESGEKKYKAQKRKYSDIDQQLNAADTSLRALKRLAAGKKELELAGTTDDILSNEDFQRIKELKAKKEVRTALTQHGLLKKGIDAKSTAFKVPSSDQLSAKRVDPSILEAFVKKKMSKEEKLALVRAGREDRGKYQARAAIKQKKYYDVILESFAYYDVILKSFAYYDVILESAKDLRDSVSNTTATGGSSNRQKEHKKAMPLAAKRAKVSRSREVKKKKQQHAGKQFRGRKAWK</sequence>
<proteinExistence type="inferred from homology"/>
<feature type="domain" description="SDA1 N-terminal" evidence="3">
    <location>
        <begin position="87"/>
        <end position="444"/>
    </location>
</feature>
<dbReference type="PANTHER" id="PTHR12730:SF0">
    <property type="entry name" value="PROTEIN SDA1 HOMOLOG"/>
    <property type="match status" value="1"/>
</dbReference>
<dbReference type="InterPro" id="IPR048292">
    <property type="entry name" value="SDA1_C"/>
</dbReference>
<keyword evidence="6" id="KW-1185">Reference proteome</keyword>
<dbReference type="Pfam" id="PF08158">
    <property type="entry name" value="SDA1_HEAT"/>
    <property type="match status" value="1"/>
</dbReference>
<comment type="caution">
    <text evidence="5">The sequence shown here is derived from an EMBL/GenBank/DDBJ whole genome shotgun (WGS) entry which is preliminary data.</text>
</comment>
<evidence type="ECO:0000313" key="5">
    <source>
        <dbReference type="EMBL" id="KAG5520740.1"/>
    </source>
</evidence>
<feature type="compositionally biased region" description="Basic residues" evidence="2">
    <location>
        <begin position="286"/>
        <end position="311"/>
    </location>
</feature>
<feature type="region of interest" description="Disordered" evidence="2">
    <location>
        <begin position="286"/>
        <end position="324"/>
    </location>
</feature>
<feature type="compositionally biased region" description="Basic and acidic residues" evidence="2">
    <location>
        <begin position="471"/>
        <end position="481"/>
    </location>
</feature>
<feature type="domain" description="SDA1 C-terminal" evidence="4">
    <location>
        <begin position="813"/>
        <end position="858"/>
    </location>
</feature>
<dbReference type="InterPro" id="IPR027312">
    <property type="entry name" value="Sda1"/>
</dbReference>
<dbReference type="GO" id="GO:0000055">
    <property type="term" value="P:ribosomal large subunit export from nucleus"/>
    <property type="evidence" value="ECO:0007669"/>
    <property type="project" value="UniProtKB-UniRule"/>
</dbReference>
<evidence type="ECO:0000259" key="4">
    <source>
        <dbReference type="Pfam" id="PF21638"/>
    </source>
</evidence>
<feature type="compositionally biased region" description="Acidic residues" evidence="2">
    <location>
        <begin position="589"/>
        <end position="614"/>
    </location>
</feature>
<reference evidence="5" key="1">
    <citation type="submission" date="2020-08" db="EMBL/GenBank/DDBJ databases">
        <title>Plant Genome Project.</title>
        <authorList>
            <person name="Zhang R.-G."/>
        </authorList>
    </citation>
    <scope>NUCLEOTIDE SEQUENCE</scope>
    <source>
        <strain evidence="5">WSP0</strain>
        <tissue evidence="5">Leaf</tissue>
    </source>
</reference>
<evidence type="ECO:0000256" key="2">
    <source>
        <dbReference type="SAM" id="MobiDB-lite"/>
    </source>
</evidence>
<keyword evidence="1" id="KW-0690">Ribosome biogenesis</keyword>
<dbReference type="GO" id="GO:0042273">
    <property type="term" value="P:ribosomal large subunit biogenesis"/>
    <property type="evidence" value="ECO:0007669"/>
    <property type="project" value="UniProtKB-UniRule"/>
</dbReference>
<accession>A0AAV6I236</accession>
<comment type="subcellular location">
    <subcellularLocation>
        <location evidence="1">Nucleus</location>
        <location evidence="1">Nucleolus</location>
    </subcellularLocation>
</comment>
<evidence type="ECO:0000256" key="1">
    <source>
        <dbReference type="RuleBase" id="RU365057"/>
    </source>
</evidence>
<dbReference type="InterPro" id="IPR012977">
    <property type="entry name" value="SDA1_N"/>
</dbReference>
<feature type="compositionally biased region" description="Basic residues" evidence="2">
    <location>
        <begin position="820"/>
        <end position="860"/>
    </location>
</feature>
<feature type="region of interest" description="Disordered" evidence="2">
    <location>
        <begin position="471"/>
        <end position="644"/>
    </location>
</feature>
<dbReference type="AlphaFoldDB" id="A0AAV6I236"/>
<keyword evidence="1" id="KW-0813">Transport</keyword>
<comment type="function">
    <text evidence="1">Required for 60S pre-ribosomal subunits export to the cytoplasm.</text>
</comment>